<dbReference type="Gene3D" id="2.40.50.870">
    <property type="entry name" value="Protein of unknown function (DUF3299)"/>
    <property type="match status" value="1"/>
</dbReference>
<name>A0ABQ1L5N2_9BACT</name>
<comment type="caution">
    <text evidence="2">The sequence shown here is derived from an EMBL/GenBank/DDBJ whole genome shotgun (WGS) entry which is preliminary data.</text>
</comment>
<proteinExistence type="predicted"/>
<sequence length="145" mass="16766">MVRITLILLFFFSCSISYSQTEINWLTLKDVSFIDKWSDEVDAYYYFPTFGPSVKDLEGKEVVIRGYVLPIDPENNFYILSQNPFASCFFCGSAGPESIIELGLKNKKDKFDMDQVVTMKGILRLNKEDIYHCNYILDKAEVVKK</sequence>
<evidence type="ECO:0000313" key="3">
    <source>
        <dbReference type="Proteomes" id="UP000636010"/>
    </source>
</evidence>
<organism evidence="2 3">
    <name type="scientific">Marivirga lumbricoides</name>
    <dbReference type="NCBI Taxonomy" id="1046115"/>
    <lineage>
        <taxon>Bacteria</taxon>
        <taxon>Pseudomonadati</taxon>
        <taxon>Bacteroidota</taxon>
        <taxon>Cytophagia</taxon>
        <taxon>Cytophagales</taxon>
        <taxon>Marivirgaceae</taxon>
        <taxon>Marivirga</taxon>
    </lineage>
</organism>
<feature type="signal peptide" evidence="1">
    <location>
        <begin position="1"/>
        <end position="19"/>
    </location>
</feature>
<dbReference type="EMBL" id="BMEC01000001">
    <property type="protein sequence ID" value="GGC20047.1"/>
    <property type="molecule type" value="Genomic_DNA"/>
</dbReference>
<gene>
    <name evidence="2" type="ORF">GCM10011506_01420</name>
</gene>
<dbReference type="Proteomes" id="UP000636010">
    <property type="component" value="Unassembled WGS sequence"/>
</dbReference>
<evidence type="ECO:0000256" key="1">
    <source>
        <dbReference type="SAM" id="SignalP"/>
    </source>
</evidence>
<protein>
    <recommendedName>
        <fullName evidence="4">DUF3299 domain-containing protein</fullName>
    </recommendedName>
</protein>
<evidence type="ECO:0000313" key="2">
    <source>
        <dbReference type="EMBL" id="GGC20047.1"/>
    </source>
</evidence>
<keyword evidence="1" id="KW-0732">Signal</keyword>
<accession>A0ABQ1L5N2</accession>
<reference evidence="3" key="1">
    <citation type="journal article" date="2019" name="Int. J. Syst. Evol. Microbiol.">
        <title>The Global Catalogue of Microorganisms (GCM) 10K type strain sequencing project: providing services to taxonomists for standard genome sequencing and annotation.</title>
        <authorList>
            <consortium name="The Broad Institute Genomics Platform"/>
            <consortium name="The Broad Institute Genome Sequencing Center for Infectious Disease"/>
            <person name="Wu L."/>
            <person name="Ma J."/>
        </authorList>
    </citation>
    <scope>NUCLEOTIDE SEQUENCE [LARGE SCALE GENOMIC DNA]</scope>
    <source>
        <strain evidence="3">CGMCC 1.10832</strain>
    </source>
</reference>
<dbReference type="RefSeq" id="WP_188459884.1">
    <property type="nucleotide sequence ID" value="NZ_BAABHU010000001.1"/>
</dbReference>
<keyword evidence="3" id="KW-1185">Reference proteome</keyword>
<feature type="chain" id="PRO_5045205452" description="DUF3299 domain-containing protein" evidence="1">
    <location>
        <begin position="20"/>
        <end position="145"/>
    </location>
</feature>
<evidence type="ECO:0008006" key="4">
    <source>
        <dbReference type="Google" id="ProtNLM"/>
    </source>
</evidence>